<gene>
    <name evidence="1" type="ORF">SDC9_107204</name>
</gene>
<organism evidence="1">
    <name type="scientific">bioreactor metagenome</name>
    <dbReference type="NCBI Taxonomy" id="1076179"/>
    <lineage>
        <taxon>unclassified sequences</taxon>
        <taxon>metagenomes</taxon>
        <taxon>ecological metagenomes</taxon>
    </lineage>
</organism>
<protein>
    <submittedName>
        <fullName evidence="1">Uncharacterized protein</fullName>
    </submittedName>
</protein>
<dbReference type="AlphaFoldDB" id="A0A645BB11"/>
<sequence>MFIEVYGLQNELTPEVEDKYITIRKADRERDIKSFISYAVGCMLGRYSIDVEGLIYAGGEFKDKWTLNDNKVRKTEKDDNGNVILDSWVDATFVPDGDNIIPITDEEYFEDDMVSRFIDFIRIVYGNRTLEENLDFIADSIGRKSSETSRQAIRRYFIKDFYKDHLKVYQKRPIYWMFESGKNDGFKCLVYMHRYDEQTVAKVRTDYLHTLQRKYESEINRLQLVVDSEEYTAKDRTAAKKKIDRISKQIEECREYDQVMAYLANEKISIDLDDGVKVNYAKFQDIKIINSKGKEVKMNLLAKI</sequence>
<reference evidence="1" key="1">
    <citation type="submission" date="2019-08" db="EMBL/GenBank/DDBJ databases">
        <authorList>
            <person name="Kucharzyk K."/>
            <person name="Murdoch R.W."/>
            <person name="Higgins S."/>
            <person name="Loffler F."/>
        </authorList>
    </citation>
    <scope>NUCLEOTIDE SEQUENCE</scope>
</reference>
<accession>A0A645BB11</accession>
<name>A0A645BB11_9ZZZZ</name>
<proteinExistence type="predicted"/>
<evidence type="ECO:0000313" key="1">
    <source>
        <dbReference type="EMBL" id="MPM60353.1"/>
    </source>
</evidence>
<dbReference type="EMBL" id="VSSQ01017757">
    <property type="protein sequence ID" value="MPM60353.1"/>
    <property type="molecule type" value="Genomic_DNA"/>
</dbReference>
<comment type="caution">
    <text evidence="1">The sequence shown here is derived from an EMBL/GenBank/DDBJ whole genome shotgun (WGS) entry which is preliminary data.</text>
</comment>